<proteinExistence type="predicted"/>
<evidence type="ECO:0000256" key="1">
    <source>
        <dbReference type="SAM" id="MobiDB-lite"/>
    </source>
</evidence>
<name>A0A554JCC5_9BACT</name>
<feature type="compositionally biased region" description="Polar residues" evidence="1">
    <location>
        <begin position="9"/>
        <end position="20"/>
    </location>
</feature>
<evidence type="ECO:0000313" key="2">
    <source>
        <dbReference type="EMBL" id="TSC66015.1"/>
    </source>
</evidence>
<reference evidence="2 3" key="1">
    <citation type="submission" date="2017-08" db="EMBL/GenBank/DDBJ databases">
        <title>Mechanisms for carbon and nitrogen cycling indicate functional differentiation within the Candidate Phyla Radiation.</title>
        <authorList>
            <person name="Danczak R.E."/>
            <person name="Johnston M.D."/>
            <person name="Kenah C."/>
            <person name="Slattery M."/>
            <person name="Wrighton K.C."/>
            <person name="Wilkins M.J."/>
        </authorList>
    </citation>
    <scope>NUCLEOTIDE SEQUENCE [LARGE SCALE GENOMIC DNA]</scope>
    <source>
        <strain evidence="2">Gr01-1014_85</strain>
    </source>
</reference>
<evidence type="ECO:0000313" key="3">
    <source>
        <dbReference type="Proteomes" id="UP000316253"/>
    </source>
</evidence>
<accession>A0A554JCC5</accession>
<dbReference type="Proteomes" id="UP000316253">
    <property type="component" value="Unassembled WGS sequence"/>
</dbReference>
<dbReference type="AlphaFoldDB" id="A0A554JCC5"/>
<gene>
    <name evidence="2" type="ORF">CEO22_251</name>
</gene>
<comment type="caution">
    <text evidence="2">The sequence shown here is derived from an EMBL/GenBank/DDBJ whole genome shotgun (WGS) entry which is preliminary data.</text>
</comment>
<sequence>DELEYPSGYPSSDTASTNQSELSWSLILDRVDRGLTEVGRAVYNAVESR</sequence>
<feature type="region of interest" description="Disordered" evidence="1">
    <location>
        <begin position="1"/>
        <end position="20"/>
    </location>
</feature>
<organism evidence="2 3">
    <name type="scientific">Candidatus Berkelbacteria bacterium Gr01-1014_85</name>
    <dbReference type="NCBI Taxonomy" id="2017150"/>
    <lineage>
        <taxon>Bacteria</taxon>
        <taxon>Candidatus Berkelbacteria</taxon>
    </lineage>
</organism>
<feature type="non-terminal residue" evidence="2">
    <location>
        <position position="1"/>
    </location>
</feature>
<dbReference type="EMBL" id="VMFD01000018">
    <property type="protein sequence ID" value="TSC66015.1"/>
    <property type="molecule type" value="Genomic_DNA"/>
</dbReference>
<protein>
    <submittedName>
        <fullName evidence="2">Uncharacterized protein</fullName>
    </submittedName>
</protein>